<evidence type="ECO:0000313" key="2">
    <source>
        <dbReference type="EMBL" id="KAI7840043.1"/>
    </source>
</evidence>
<protein>
    <submittedName>
        <fullName evidence="2">Uncharacterized protein</fullName>
    </submittedName>
</protein>
<name>A0AAD5DPB3_9CHLO</name>
<dbReference type="Proteomes" id="UP001205105">
    <property type="component" value="Unassembled WGS sequence"/>
</dbReference>
<proteinExistence type="predicted"/>
<comment type="caution">
    <text evidence="2">The sequence shown here is derived from an EMBL/GenBank/DDBJ whole genome shotgun (WGS) entry which is preliminary data.</text>
</comment>
<keyword evidence="3" id="KW-1185">Reference proteome</keyword>
<reference evidence="2" key="1">
    <citation type="submission" date="2020-11" db="EMBL/GenBank/DDBJ databases">
        <title>Chlorella ohadii genome sequencing and assembly.</title>
        <authorList>
            <person name="Murik O."/>
            <person name="Treves H."/>
            <person name="Kedem I."/>
            <person name="Shotland Y."/>
            <person name="Kaplan A."/>
        </authorList>
    </citation>
    <scope>NUCLEOTIDE SEQUENCE</scope>
    <source>
        <strain evidence="2">1</strain>
    </source>
</reference>
<organism evidence="2 3">
    <name type="scientific">Chlorella ohadii</name>
    <dbReference type="NCBI Taxonomy" id="2649997"/>
    <lineage>
        <taxon>Eukaryota</taxon>
        <taxon>Viridiplantae</taxon>
        <taxon>Chlorophyta</taxon>
        <taxon>core chlorophytes</taxon>
        <taxon>Trebouxiophyceae</taxon>
        <taxon>Chlorellales</taxon>
        <taxon>Chlorellaceae</taxon>
        <taxon>Chlorella clade</taxon>
        <taxon>Chlorella</taxon>
    </lineage>
</organism>
<evidence type="ECO:0000313" key="3">
    <source>
        <dbReference type="Proteomes" id="UP001205105"/>
    </source>
</evidence>
<dbReference type="EMBL" id="JADXDR010000086">
    <property type="protein sequence ID" value="KAI7840043.1"/>
    <property type="molecule type" value="Genomic_DNA"/>
</dbReference>
<accession>A0AAD5DPB3</accession>
<evidence type="ECO:0000256" key="1">
    <source>
        <dbReference type="SAM" id="MobiDB-lite"/>
    </source>
</evidence>
<dbReference type="AlphaFoldDB" id="A0AAD5DPB3"/>
<sequence length="83" mass="8812">MDKLRELKNKMGTGASGMAAQAGPPAISTEAPKLSRISTEYGEVEGQPFISGLGMKRGPLSPRAQAVKDRLARELEDSTRVIG</sequence>
<gene>
    <name evidence="2" type="ORF">COHA_006249</name>
</gene>
<feature type="region of interest" description="Disordered" evidence="1">
    <location>
        <begin position="1"/>
        <end position="26"/>
    </location>
</feature>